<proteinExistence type="predicted"/>
<dbReference type="EMBL" id="JBHTMY010000003">
    <property type="protein sequence ID" value="MFD1315868.1"/>
    <property type="molecule type" value="Genomic_DNA"/>
</dbReference>
<sequence length="151" mass="16866">MVFTVSKVNKFIMIKLPSAFLSGVRLKEISDGKAVASVKFQWINQNPFKSMYWATQGMASELATGILLMKGVDNSQQKLSTLVTAQTGEFYKKAIGRINFICDDGDKINSIISKAIETKEGQKVLLTATGYNEDQEVVSYFTYTWSIKLKT</sequence>
<reference evidence="2" key="1">
    <citation type="journal article" date="2019" name="Int. J. Syst. Evol. Microbiol.">
        <title>The Global Catalogue of Microorganisms (GCM) 10K type strain sequencing project: providing services to taxonomists for standard genome sequencing and annotation.</title>
        <authorList>
            <consortium name="The Broad Institute Genomics Platform"/>
            <consortium name="The Broad Institute Genome Sequencing Center for Infectious Disease"/>
            <person name="Wu L."/>
            <person name="Ma J."/>
        </authorList>
    </citation>
    <scope>NUCLEOTIDE SEQUENCE [LARGE SCALE GENOMIC DNA]</scope>
    <source>
        <strain evidence="2">CCUG 61485</strain>
    </source>
</reference>
<accession>A0ABW3Y5N7</accession>
<dbReference type="Gene3D" id="3.10.129.10">
    <property type="entry name" value="Hotdog Thioesterase"/>
    <property type="match status" value="1"/>
</dbReference>
<dbReference type="Pfam" id="PF14539">
    <property type="entry name" value="DUF4442"/>
    <property type="match status" value="1"/>
</dbReference>
<comment type="caution">
    <text evidence="1">The sequence shown here is derived from an EMBL/GenBank/DDBJ whole genome shotgun (WGS) entry which is preliminary data.</text>
</comment>
<evidence type="ECO:0000313" key="1">
    <source>
        <dbReference type="EMBL" id="MFD1315868.1"/>
    </source>
</evidence>
<dbReference type="SUPFAM" id="SSF54637">
    <property type="entry name" value="Thioesterase/thiol ester dehydrase-isomerase"/>
    <property type="match status" value="1"/>
</dbReference>
<protein>
    <submittedName>
        <fullName evidence="1">DUF4442 domain-containing protein</fullName>
    </submittedName>
</protein>
<evidence type="ECO:0000313" key="2">
    <source>
        <dbReference type="Proteomes" id="UP001597201"/>
    </source>
</evidence>
<dbReference type="InterPro" id="IPR029069">
    <property type="entry name" value="HotDog_dom_sf"/>
</dbReference>
<gene>
    <name evidence="1" type="ORF">ACFQ39_09585</name>
</gene>
<keyword evidence="2" id="KW-1185">Reference proteome</keyword>
<dbReference type="RefSeq" id="WP_377178451.1">
    <property type="nucleotide sequence ID" value="NZ_JBHTMY010000003.1"/>
</dbReference>
<dbReference type="InterPro" id="IPR027961">
    <property type="entry name" value="DUF4442"/>
</dbReference>
<dbReference type="Proteomes" id="UP001597201">
    <property type="component" value="Unassembled WGS sequence"/>
</dbReference>
<organism evidence="1 2">
    <name type="scientific">Namhaeicola litoreus</name>
    <dbReference type="NCBI Taxonomy" id="1052145"/>
    <lineage>
        <taxon>Bacteria</taxon>
        <taxon>Pseudomonadati</taxon>
        <taxon>Bacteroidota</taxon>
        <taxon>Flavobacteriia</taxon>
        <taxon>Flavobacteriales</taxon>
        <taxon>Flavobacteriaceae</taxon>
        <taxon>Namhaeicola</taxon>
    </lineage>
</organism>
<name>A0ABW3Y5N7_9FLAO</name>